<dbReference type="Pfam" id="PF00899">
    <property type="entry name" value="ThiF"/>
    <property type="match status" value="1"/>
</dbReference>
<keyword evidence="9" id="KW-1185">Reference proteome</keyword>
<evidence type="ECO:0000256" key="1">
    <source>
        <dbReference type="ARBA" id="ARBA00022670"/>
    </source>
</evidence>
<dbReference type="GO" id="GO:0008641">
    <property type="term" value="F:ubiquitin-like modifier activating enzyme activity"/>
    <property type="evidence" value="ECO:0007669"/>
    <property type="project" value="InterPro"/>
</dbReference>
<dbReference type="Gene3D" id="3.40.140.10">
    <property type="entry name" value="Cytidine Deaminase, domain 2"/>
    <property type="match status" value="1"/>
</dbReference>
<proteinExistence type="predicted"/>
<evidence type="ECO:0000259" key="6">
    <source>
        <dbReference type="Pfam" id="PF00899"/>
    </source>
</evidence>
<dbReference type="Gene3D" id="3.40.50.720">
    <property type="entry name" value="NAD(P)-binding Rossmann-like Domain"/>
    <property type="match status" value="1"/>
</dbReference>
<dbReference type="Proteomes" id="UP000245206">
    <property type="component" value="Unassembled WGS sequence"/>
</dbReference>
<reference evidence="9" key="1">
    <citation type="journal article" date="2019" name="Microbiol. Immunol.">
        <title>Molecular and phenotypic characterization of Leptospira johnsonii sp. nov., Leptospira ellinghausenii sp. nov. and Leptospira ryugenii sp. nov. isolated from soil and water in Japan.</title>
        <authorList>
            <person name="Masuzawa T."/>
            <person name="Saito M."/>
            <person name="Nakao R."/>
            <person name="Nikaido Y."/>
            <person name="Matsumoto M."/>
            <person name="Ogawa M."/>
            <person name="Yokoyama M."/>
            <person name="Hidaka Y."/>
            <person name="Tomita J."/>
            <person name="Sakakibara K."/>
            <person name="Suzuki K."/>
            <person name="Yasuda S."/>
            <person name="Sato H."/>
            <person name="Yamaguchi M."/>
            <person name="Yoshida S.I."/>
            <person name="Koizumi N."/>
            <person name="Kawamura Y."/>
        </authorList>
    </citation>
    <scope>NUCLEOTIDE SEQUENCE [LARGE SCALE GENOMIC DNA]</scope>
    <source>
        <strain evidence="9">E18</strain>
    </source>
</reference>
<keyword evidence="3" id="KW-0378">Hydrolase</keyword>
<feature type="domain" description="JAB" evidence="7">
    <location>
        <begin position="617"/>
        <end position="731"/>
    </location>
</feature>
<keyword evidence="2" id="KW-0479">Metal-binding</keyword>
<evidence type="ECO:0000313" key="9">
    <source>
        <dbReference type="Proteomes" id="UP000245206"/>
    </source>
</evidence>
<protein>
    <recommendedName>
        <fullName evidence="10">ThiF family protein</fullName>
    </recommendedName>
</protein>
<sequence>MLILEKSLLISSANRFEEHSPKVIEMIEAICSNSDFKLVESRIFELEDKEIEILIVDVKCTSIKSRNSVGIFNRERLAILYSEKFHDSFRVSPIRENFPENVLHTNFPTEEIPKTLCLYFESWKDIERNWTPQNFLMRICWWLIETSTGTLHSDTQELERPYFASPLQLLLPDSIQELKSSNDYCFYFDNESNVIRICLDYRLANCSILILELDPINHTRVFPTPQNLKELEEQFLKRSSSVINVLRQQILLKITPNGTPINDINKSTFILLKFNRFDTLGKLIESPDMFAFYIHESIGTLGMKLGALVKSPTDSSNYFINHNFGKEICQTQADDITLNEIRLLPVEVVNPLTREFASRMSGISLGDGSFIGILIGAGSLGSTLAEIWSKSSWGNWIIFDGDQIKPHNIFRHIAKEKDIGRNKAELVGELMNQNFSPGKSFALHQSEDFNLDKSLEDVDLIVDASASLHLLRDISRSDHVARGCTLFFNQTGIGGVLFLEDKKRSKKLDLLELNYFRALINEEWGDGFLETDIEKQRVGSSCSDISVVLSYEKVLLLSSSLSSLLRMKVKESDSSLVILKINEESGGIDSYSIELFDQKTVVIGVWSIVYNTFVERKLFSLRSKHLPNETGGIVIGYIDQKTKTIYIVDITEAPEDSKSTASGFVRGTKGLNEYIQRIKIRTANNCGYIGDWHSHPVGNSSEASHTDLSSLNEFSEIMKTEGLPILMVIVGEDIGFNIK</sequence>
<dbReference type="GO" id="GO:0006508">
    <property type="term" value="P:proteolysis"/>
    <property type="evidence" value="ECO:0007669"/>
    <property type="project" value="UniProtKB-KW"/>
</dbReference>
<evidence type="ECO:0000259" key="7">
    <source>
        <dbReference type="Pfam" id="PF14464"/>
    </source>
</evidence>
<dbReference type="InterPro" id="IPR035985">
    <property type="entry name" value="Ubiquitin-activating_enz"/>
</dbReference>
<keyword evidence="5" id="KW-0482">Metalloprotease</keyword>
<dbReference type="SUPFAM" id="SSF102712">
    <property type="entry name" value="JAB1/MPN domain"/>
    <property type="match status" value="1"/>
</dbReference>
<dbReference type="AlphaFoldDB" id="A0A2P2DIY7"/>
<dbReference type="Pfam" id="PF14457">
    <property type="entry name" value="Prok-E2_A"/>
    <property type="match status" value="1"/>
</dbReference>
<organism evidence="8 9">
    <name type="scientific">Leptospira ellinghausenii</name>
    <dbReference type="NCBI Taxonomy" id="1917822"/>
    <lineage>
        <taxon>Bacteria</taxon>
        <taxon>Pseudomonadati</taxon>
        <taxon>Spirochaetota</taxon>
        <taxon>Spirochaetia</taxon>
        <taxon>Leptospirales</taxon>
        <taxon>Leptospiraceae</taxon>
        <taxon>Leptospira</taxon>
    </lineage>
</organism>
<dbReference type="InterPro" id="IPR032865">
    <property type="entry name" value="Prok-E2_A"/>
</dbReference>
<evidence type="ECO:0000256" key="5">
    <source>
        <dbReference type="ARBA" id="ARBA00023049"/>
    </source>
</evidence>
<evidence type="ECO:0008006" key="10">
    <source>
        <dbReference type="Google" id="ProtNLM"/>
    </source>
</evidence>
<name>A0A2P2DIY7_9LEPT</name>
<dbReference type="EMBL" id="BFAZ01000015">
    <property type="protein sequence ID" value="GBF44574.1"/>
    <property type="molecule type" value="Genomic_DNA"/>
</dbReference>
<dbReference type="SUPFAM" id="SSF69572">
    <property type="entry name" value="Activating enzymes of the ubiquitin-like proteins"/>
    <property type="match status" value="1"/>
</dbReference>
<accession>A0A2P2DIY7</accession>
<dbReference type="GO" id="GO:0008237">
    <property type="term" value="F:metallopeptidase activity"/>
    <property type="evidence" value="ECO:0007669"/>
    <property type="project" value="UniProtKB-KW"/>
</dbReference>
<dbReference type="InterPro" id="IPR000594">
    <property type="entry name" value="ThiF_NAD_FAD-bd"/>
</dbReference>
<dbReference type="OrthoDB" id="624575at2"/>
<evidence type="ECO:0000256" key="3">
    <source>
        <dbReference type="ARBA" id="ARBA00022801"/>
    </source>
</evidence>
<dbReference type="RefSeq" id="WP_108961545.1">
    <property type="nucleotide sequence ID" value="NZ_BFAZ01000015.1"/>
</dbReference>
<dbReference type="GO" id="GO:0046872">
    <property type="term" value="F:metal ion binding"/>
    <property type="evidence" value="ECO:0007669"/>
    <property type="project" value="UniProtKB-KW"/>
</dbReference>
<comment type="caution">
    <text evidence="8">The sequence shown here is derived from an EMBL/GenBank/DDBJ whole genome shotgun (WGS) entry which is preliminary data.</text>
</comment>
<evidence type="ECO:0000313" key="8">
    <source>
        <dbReference type="EMBL" id="GBF44574.1"/>
    </source>
</evidence>
<gene>
    <name evidence="8" type="ORF">LPTSP2_38770</name>
</gene>
<dbReference type="InterPro" id="IPR028090">
    <property type="entry name" value="JAB_dom_prok"/>
</dbReference>
<keyword evidence="4" id="KW-0862">Zinc</keyword>
<feature type="domain" description="THIF-type NAD/FAD binding fold" evidence="6">
    <location>
        <begin position="374"/>
        <end position="474"/>
    </location>
</feature>
<evidence type="ECO:0000256" key="2">
    <source>
        <dbReference type="ARBA" id="ARBA00022723"/>
    </source>
</evidence>
<evidence type="ECO:0000256" key="4">
    <source>
        <dbReference type="ARBA" id="ARBA00022833"/>
    </source>
</evidence>
<keyword evidence="1" id="KW-0645">Protease</keyword>
<dbReference type="Pfam" id="PF14464">
    <property type="entry name" value="Prok-JAB"/>
    <property type="match status" value="1"/>
</dbReference>